<dbReference type="PANTHER" id="PTHR42648:SF25">
    <property type="entry name" value="RNA-DIRECTED DNA POLYMERASE"/>
    <property type="match status" value="1"/>
</dbReference>
<dbReference type="GO" id="GO:0015074">
    <property type="term" value="P:DNA integration"/>
    <property type="evidence" value="ECO:0007669"/>
    <property type="project" value="InterPro"/>
</dbReference>
<dbReference type="GO" id="GO:0003676">
    <property type="term" value="F:nucleic acid binding"/>
    <property type="evidence" value="ECO:0007669"/>
    <property type="project" value="InterPro"/>
</dbReference>
<sequence length="1946" mass="214958">MGYFHLNKGWAISFPLPPFPTWRLGPVCITIRKPYANGTPFPVFRLSIPSDSTRVMAAQSNRSGPSPPHPVPAGRCYPLPTPIAGGASNNWPWPPLTSNPFYHRSLTLTEKCGFGLVAEDEIKKGEFVIEYVGEVIDDRTCEERLWKMKRQRDTNFYLCEVSSNMVIDATNKGNMSRFINHSCEPNTEMQKWTVDGETRVGIFALRDIKEGEELTYDYKEAVQFNAAHYMVNVLSVKCVIHFDPFVSLNILPFRYVPAVIYGFNEYTKMHTLMFDVDITEEFDMREEDWDFLPLTVACKVTMILPASSAFAINVTDTWLAGHCVRNKQRKLPPSPSVILPMRVRILLSPSARVQRLTSGQSQRSVASSMRRRQEAEFAVAEERERAAAQAAAAAERASRLAAAELAAARAEVEAAAAADAARAAAAEVEVLRGSNSSSISADDSADADLEPLEKEAARGRVAQWATAHAHERGGGPDRRGRAGGAPGGDVHGGGVRVDGERGLHRRRGSLSPVRYRGHHEYQAVVRDVGPGGGWPTLTKTNYVEWAAVMRVKLQVRHMWDAVRYGDVDYDQDRRALDALIAAVPPEMQFSLTNKRTAKEAWDAIAAARIGSDRARKSTLQALRKEWENLAFKPGEDVDDFALRLNTLLQKLVQFGDDTYGEERAVEKLFRCVPEKYKQMARSIESLLDLSTMTIEEALGRLKVVDSDEPQRLSGPVTIGGKLLLTREQWAAGQGDRKKGEPSSTTGGRKRGKRGKPCKDAQAGARGRAEGDDRGGAQGGAAGKQKPARDDSCHNCGKPGHWARDCRQPRRGQAHVAQAEEEEQPALFIAHASIELPPAAPAAAALLHLDEPKAHALLGDSSGNDKTDGWCLDTGATHHMTGRREFFSELDSGVRGTVKFGDASAVEIKGVGSVVFVAKTGEHRLLTGVYYIPALRNSIISLGQLDENGSRVEIEHGVLRIWDHSRRLLVKVNRSNRLYVLHAQVAQPLCLAARRDDDVWRWHERFGHLNFEALRQLGSKEMVRGMPHVDHVEQFCDTCVLTKLRRLPFPRQASFRAKEKLELVHGDLCGPVTPATPGGRRYFLLVDDVSRYMWAVLLDVKASAADAIKCLQATAEAECGRKLRVLRTDNGGEFTAAEFAAYCANEGIHRHFSAPYTPQQNGVVERRNQTVVATARALLKQRGMPAFYWGEAVMTAVHLLNRSPTKALDGKTPYEAWHGRKPAVSHLRVFGCLAFVKELNHVGKLDDRSTPGVFIGYAEGAKAYRVLDPTTRRVRITRDVVFDEGRGWTWDKMVDDGSTPTTSDFVVDYVHFEEAGGANSSSSPSSPTPPPRSPPPPVSPSPPPPPAPASPQAPASPPPAPPATPRSPTPAPTPSGSAPAASAHDEQHTVEFATPLSNDEDRIDAYHGGEPLRYRTMDDLLGEQPVPELAQHDLEAELHLAQDDGEPRSFAEAERNAAWRAAMQEEMDAVERNKTWELADLPAGHHAISLKWVFKLKKNEAGEVIKHKARLVARGFVQQEGVDFDDAFAPVARMESVRLLLALAAQEGWCVHHMDVKSAFLNGDLKEEVYVRQPPGFIILGKESKVLRLRKALYGLRQAPRAWNAKLNSTLKQMGFQQSAHEAAVYRRGKGGNALLIGVYVDDLVITGTKEKEIEAFKAEMKATFQMSDLGPLSFYLGIEVHQDSSGISLRQTAYAKRIVELGGLTDCNPTHTPMEERLKLSRESTAEEVDATQYRRIVGSLRYLVHTRPDVAFAVGYVSRILRYVAGTSDYGLHYPRCPGAAHFIGYSDSDHAGDIDTSKSTSGILYFLGKCPISWQSVKQQVVALSSCEAEYIAATTASTQALWLARLLGDLLGRDAEAVELRVDSKSALALAKNPVFHERSKHIRVRYHFIRSCLDEGSVRANYINTQDQLADLLTKSLGRIKFQELRARIGMAQIPHKETHKT</sequence>
<dbReference type="Gene3D" id="4.10.60.10">
    <property type="entry name" value="Zinc finger, CCHC-type"/>
    <property type="match status" value="1"/>
</dbReference>
<dbReference type="InterPro" id="IPR039537">
    <property type="entry name" value="Retrotran_Ty1/copia-like"/>
</dbReference>
<dbReference type="InterPro" id="IPR036397">
    <property type="entry name" value="RNaseH_sf"/>
</dbReference>
<organism evidence="10">
    <name type="scientific">Phyllostachys edulis</name>
    <name type="common">Tortoise shell bamboo</name>
    <name type="synonym">Bambusa edulis</name>
    <dbReference type="NCBI Taxonomy" id="38705"/>
    <lineage>
        <taxon>Eukaryota</taxon>
        <taxon>Viridiplantae</taxon>
        <taxon>Streptophyta</taxon>
        <taxon>Embryophyta</taxon>
        <taxon>Tracheophyta</taxon>
        <taxon>Spermatophyta</taxon>
        <taxon>Magnoliopsida</taxon>
        <taxon>Liliopsida</taxon>
        <taxon>Poales</taxon>
        <taxon>Poaceae</taxon>
        <taxon>BOP clade</taxon>
        <taxon>Bambusoideae</taxon>
        <taxon>Arundinarodae</taxon>
        <taxon>Arundinarieae</taxon>
        <taxon>Arundinariinae</taxon>
        <taxon>Phyllostachys</taxon>
    </lineage>
</organism>
<evidence type="ECO:0000256" key="5">
    <source>
        <dbReference type="PROSITE-ProRule" id="PRU00047"/>
    </source>
</evidence>
<evidence type="ECO:0000259" key="8">
    <source>
        <dbReference type="PROSITE" id="PS50280"/>
    </source>
</evidence>
<evidence type="ECO:0000259" key="7">
    <source>
        <dbReference type="PROSITE" id="PS50158"/>
    </source>
</evidence>
<feature type="region of interest" description="Disordered" evidence="6">
    <location>
        <begin position="457"/>
        <end position="509"/>
    </location>
</feature>
<dbReference type="EMBL" id="GQ252887">
    <property type="protein sequence ID" value="ADB85424.1"/>
    <property type="molecule type" value="Genomic_DNA"/>
</dbReference>
<feature type="domain" description="CCHC-type" evidence="7">
    <location>
        <begin position="792"/>
        <end position="807"/>
    </location>
</feature>
<dbReference type="InterPro" id="IPR001878">
    <property type="entry name" value="Znf_CCHC"/>
</dbReference>
<dbReference type="Pfam" id="PF13961">
    <property type="entry name" value="DUF4219"/>
    <property type="match status" value="1"/>
</dbReference>
<feature type="region of interest" description="Disordered" evidence="6">
    <location>
        <begin position="1314"/>
        <end position="1386"/>
    </location>
</feature>
<feature type="domain" description="Integrase catalytic" evidence="9">
    <location>
        <begin position="1045"/>
        <end position="1220"/>
    </location>
</feature>
<keyword evidence="3" id="KW-0064">Aspartyl protease</keyword>
<feature type="region of interest" description="Disordered" evidence="6">
    <location>
        <begin position="729"/>
        <end position="813"/>
    </location>
</feature>
<evidence type="ECO:0000256" key="1">
    <source>
        <dbReference type="ARBA" id="ARBA00022670"/>
    </source>
</evidence>
<dbReference type="Pfam" id="PF00856">
    <property type="entry name" value="SET"/>
    <property type="match status" value="1"/>
</dbReference>
<dbReference type="Pfam" id="PF00665">
    <property type="entry name" value="rve"/>
    <property type="match status" value="1"/>
</dbReference>
<dbReference type="InterPro" id="IPR012337">
    <property type="entry name" value="RNaseH-like_sf"/>
</dbReference>
<dbReference type="InterPro" id="IPR025724">
    <property type="entry name" value="GAG-pre-integrase_dom"/>
</dbReference>
<dbReference type="PROSITE" id="PS50994">
    <property type="entry name" value="INTEGRASE"/>
    <property type="match status" value="1"/>
</dbReference>
<dbReference type="PANTHER" id="PTHR42648">
    <property type="entry name" value="TRANSPOSASE, PUTATIVE-RELATED"/>
    <property type="match status" value="1"/>
</dbReference>
<evidence type="ECO:0000259" key="9">
    <source>
        <dbReference type="PROSITE" id="PS50994"/>
    </source>
</evidence>
<feature type="domain" description="SET" evidence="8">
    <location>
        <begin position="94"/>
        <end position="219"/>
    </location>
</feature>
<keyword evidence="1" id="KW-0645">Protease</keyword>
<dbReference type="InterPro" id="IPR043502">
    <property type="entry name" value="DNA/RNA_pol_sf"/>
</dbReference>
<dbReference type="InterPro" id="IPR013103">
    <property type="entry name" value="RVT_2"/>
</dbReference>
<dbReference type="GO" id="GO:0006508">
    <property type="term" value="P:proteolysis"/>
    <property type="evidence" value="ECO:0007669"/>
    <property type="project" value="UniProtKB-KW"/>
</dbReference>
<dbReference type="SUPFAM" id="SSF82199">
    <property type="entry name" value="SET domain"/>
    <property type="match status" value="1"/>
</dbReference>
<keyword evidence="5" id="KW-0863">Zinc-finger</keyword>
<dbReference type="InterPro" id="IPR057670">
    <property type="entry name" value="SH3_retrovirus"/>
</dbReference>
<dbReference type="InterPro" id="IPR054722">
    <property type="entry name" value="PolX-like_BBD"/>
</dbReference>
<dbReference type="Pfam" id="PF13976">
    <property type="entry name" value="gag_pre-integrs"/>
    <property type="match status" value="1"/>
</dbReference>
<dbReference type="SMART" id="SM00317">
    <property type="entry name" value="SET"/>
    <property type="match status" value="1"/>
</dbReference>
<dbReference type="SUPFAM" id="SSF56672">
    <property type="entry name" value="DNA/RNA polymerases"/>
    <property type="match status" value="1"/>
</dbReference>
<evidence type="ECO:0000256" key="6">
    <source>
        <dbReference type="SAM" id="MobiDB-lite"/>
    </source>
</evidence>
<dbReference type="InterPro" id="IPR001214">
    <property type="entry name" value="SET_dom"/>
</dbReference>
<keyword evidence="4" id="KW-0378">Hydrolase</keyword>
<feature type="compositionally biased region" description="Basic and acidic residues" evidence="6">
    <location>
        <begin position="468"/>
        <end position="480"/>
    </location>
</feature>
<dbReference type="InterPro" id="IPR001584">
    <property type="entry name" value="Integrase_cat-core"/>
</dbReference>
<dbReference type="Pfam" id="PF22936">
    <property type="entry name" value="Pol_BBD"/>
    <property type="match status" value="1"/>
</dbReference>
<evidence type="ECO:0000256" key="2">
    <source>
        <dbReference type="ARBA" id="ARBA00022723"/>
    </source>
</evidence>
<dbReference type="Pfam" id="PF07727">
    <property type="entry name" value="RVT_2"/>
    <property type="match status" value="1"/>
</dbReference>
<dbReference type="SMART" id="SM00343">
    <property type="entry name" value="ZnF_C2HC"/>
    <property type="match status" value="1"/>
</dbReference>
<dbReference type="Pfam" id="PF25597">
    <property type="entry name" value="SH3_retrovirus"/>
    <property type="match status" value="1"/>
</dbReference>
<evidence type="ECO:0000256" key="3">
    <source>
        <dbReference type="ARBA" id="ARBA00022750"/>
    </source>
</evidence>
<dbReference type="PROSITE" id="PS50280">
    <property type="entry name" value="SET"/>
    <property type="match status" value="1"/>
</dbReference>
<evidence type="ECO:0000256" key="4">
    <source>
        <dbReference type="ARBA" id="ARBA00022801"/>
    </source>
</evidence>
<dbReference type="InterPro" id="IPR036875">
    <property type="entry name" value="Znf_CCHC_sf"/>
</dbReference>
<feature type="compositionally biased region" description="Pro residues" evidence="6">
    <location>
        <begin position="1325"/>
        <end position="1372"/>
    </location>
</feature>
<dbReference type="Gene3D" id="2.170.270.10">
    <property type="entry name" value="SET domain"/>
    <property type="match status" value="1"/>
</dbReference>
<keyword evidence="5" id="KW-0862">Zinc</keyword>
<protein>
    <submittedName>
        <fullName evidence="10">Putative retrotransposon protein</fullName>
    </submittedName>
</protein>
<name>D3IVT4_PHYED</name>
<dbReference type="PROSITE" id="PS50158">
    <property type="entry name" value="ZF_CCHC"/>
    <property type="match status" value="1"/>
</dbReference>
<proteinExistence type="predicted"/>
<dbReference type="SUPFAM" id="SSF53098">
    <property type="entry name" value="Ribonuclease H-like"/>
    <property type="match status" value="1"/>
</dbReference>
<dbReference type="InterPro" id="IPR046341">
    <property type="entry name" value="SET_dom_sf"/>
</dbReference>
<feature type="compositionally biased region" description="Gly residues" evidence="6">
    <location>
        <begin position="482"/>
        <end position="496"/>
    </location>
</feature>
<dbReference type="GO" id="GO:0008270">
    <property type="term" value="F:zinc ion binding"/>
    <property type="evidence" value="ECO:0007669"/>
    <property type="project" value="UniProtKB-KW"/>
</dbReference>
<dbReference type="Gene3D" id="3.30.420.10">
    <property type="entry name" value="Ribonuclease H-like superfamily/Ribonuclease H"/>
    <property type="match status" value="1"/>
</dbReference>
<dbReference type="Pfam" id="PF00098">
    <property type="entry name" value="zf-CCHC"/>
    <property type="match status" value="1"/>
</dbReference>
<dbReference type="InterPro" id="IPR025314">
    <property type="entry name" value="DUF4219"/>
</dbReference>
<accession>D3IVT4</accession>
<dbReference type="GO" id="GO:0004190">
    <property type="term" value="F:aspartic-type endopeptidase activity"/>
    <property type="evidence" value="ECO:0007669"/>
    <property type="project" value="UniProtKB-KW"/>
</dbReference>
<evidence type="ECO:0000313" key="10">
    <source>
        <dbReference type="EMBL" id="ADB85424.1"/>
    </source>
</evidence>
<reference evidence="10" key="1">
    <citation type="journal article" date="2010" name="J. Integr. Plant Biol.">
        <title>Insights into the bamboo genome: syntenic relationships to rice and sorghum.</title>
        <authorList>
            <person name="Gui Y.J."/>
            <person name="Zhou Y."/>
            <person name="Wang Y."/>
            <person name="Wang S."/>
            <person name="Wang S.Y."/>
            <person name="Hu Y."/>
            <person name="Bo S.P."/>
            <person name="Chen H."/>
            <person name="Zhou C.P."/>
            <person name="Ma N.X."/>
            <person name="Zhang T.Z."/>
            <person name="Fan L.J."/>
        </authorList>
    </citation>
    <scope>NUCLEOTIDE SEQUENCE</scope>
    <source>
        <tissue evidence="10">Shoot</tissue>
    </source>
</reference>
<dbReference type="SUPFAM" id="SSF57756">
    <property type="entry name" value="Retrovirus zinc finger-like domains"/>
    <property type="match status" value="1"/>
</dbReference>
<dbReference type="CDD" id="cd09272">
    <property type="entry name" value="RNase_HI_RT_Ty1"/>
    <property type="match status" value="1"/>
</dbReference>
<dbReference type="Pfam" id="PF14223">
    <property type="entry name" value="Retrotran_gag_2"/>
    <property type="match status" value="1"/>
</dbReference>
<keyword evidence="2" id="KW-0479">Metal-binding</keyword>